<gene>
    <name evidence="13" type="ORF">RQM65_05840</name>
</gene>
<keyword evidence="10" id="KW-0732">Signal</keyword>
<sequence length="990" mass="108502">MRQKSKWIIASVLMLCVGFTYAQEKTVTGKVTDQNELPLPGVSVVVTGTTTGTQTDFDGNYSIDVEEGQTLRFSYIGQATVERTVGEDDTINVQMQEDTQALEEVVVIAYGQQSREKLVQSVSTVSNENIRDIPAVSPQELLQGQASGVQVVNSSGILGAAPVIKIRGVASISSGGRPLFVVDGVPLNDQVVTEAQGGQGLNPLADINPNDIESFSVLKDAAATAVYGSRGSNGVVLITTKSGRKNQDTKVTLELNTSWSKSTDVFEMMNADQFRNYLVENGTGAAVTDFPQGSFDWPSNVVRTGLSSDLNVGVTGGSEKTTFFLGLTHKDQQGFIIGNNLNRLSGRFNLAHDVSDKMRVGVNLGVSETRNDRVGAENSTFAPMTSAFLQQPWVEPFDENGDYVNTGFIANVIAIEDLDITDANSFRTTGNIYGEFDIVDNLTFRTDFGIDRVTLEEFSRSFEINSPDGFAEDIVNQQNKYIFTNTLNYNKTFAGVHDLSAVAGMSYEQTEVRNIEVDATGFLSDQQINTISASTPGTTNNEVTGSRLVGYFGRANYSFDNRYILEGSVRRDGSSRFGANNKYGTFWAVGGAWLLSSEAFMENADWINTLKIRGNYGTSGNDRIGDFAALERFEGDVVSNYNGASGLRQLGAGNPDLQWERSESYDIGFEAAFMENRVRLNVDYYNKKTTDLILEVPIPQTNGGLNFIIDNVGEMENRGFDVDLSADIIRGEDFSWTSSLNVGINKNEVLSLPGANLDDQGRRFISATTVQRAVEGSSVNSFYLVRYKGVDPQTGDAEWLDIDGNPTTTPTSADRVLAGDANPDFVGGFRNSLRYKDFDLNFFFNFSYGNDIYVSGLRFTDNPASTFNNRTALLDVWRNPGDNAYVPSFDSPTFDTFAQRSTLQLRDGSFARLKNITLGYTIPARYADQFGIIKGVRLYATANNVFTIKADDLEGIDPEVTDSIDNGRQGETFFTAPQSRTYLLGLRLTF</sequence>
<evidence type="ECO:0000256" key="5">
    <source>
        <dbReference type="ARBA" id="ARBA00023077"/>
    </source>
</evidence>
<dbReference type="Gene3D" id="2.170.130.10">
    <property type="entry name" value="TonB-dependent receptor, plug domain"/>
    <property type="match status" value="1"/>
</dbReference>
<dbReference type="Pfam" id="PF13715">
    <property type="entry name" value="CarbopepD_reg_2"/>
    <property type="match status" value="1"/>
</dbReference>
<keyword evidence="13" id="KW-0675">Receptor</keyword>
<keyword evidence="5 9" id="KW-0798">TonB box</keyword>
<dbReference type="InterPro" id="IPR023996">
    <property type="entry name" value="TonB-dep_OMP_SusC/RagA"/>
</dbReference>
<evidence type="ECO:0000313" key="14">
    <source>
        <dbReference type="Proteomes" id="UP001250656"/>
    </source>
</evidence>
<dbReference type="RefSeq" id="WP_314013348.1">
    <property type="nucleotide sequence ID" value="NZ_JAVTTP010000001.1"/>
</dbReference>
<evidence type="ECO:0000256" key="6">
    <source>
        <dbReference type="ARBA" id="ARBA00023136"/>
    </source>
</evidence>
<dbReference type="InterPro" id="IPR023997">
    <property type="entry name" value="TonB-dep_OMP_SusC/RagA_CS"/>
</dbReference>
<dbReference type="Pfam" id="PF00593">
    <property type="entry name" value="TonB_dep_Rec_b-barrel"/>
    <property type="match status" value="1"/>
</dbReference>
<dbReference type="Gene3D" id="2.60.40.1120">
    <property type="entry name" value="Carboxypeptidase-like, regulatory domain"/>
    <property type="match status" value="1"/>
</dbReference>
<keyword evidence="4 8" id="KW-0812">Transmembrane</keyword>
<dbReference type="EMBL" id="JAVTTP010000001">
    <property type="protein sequence ID" value="MDT7828178.1"/>
    <property type="molecule type" value="Genomic_DNA"/>
</dbReference>
<evidence type="ECO:0000256" key="7">
    <source>
        <dbReference type="ARBA" id="ARBA00023237"/>
    </source>
</evidence>
<dbReference type="SUPFAM" id="SSF56935">
    <property type="entry name" value="Porins"/>
    <property type="match status" value="1"/>
</dbReference>
<keyword evidence="2 8" id="KW-0813">Transport</keyword>
<organism evidence="13 14">
    <name type="scientific">Pricia mediterranea</name>
    <dbReference type="NCBI Taxonomy" id="3076079"/>
    <lineage>
        <taxon>Bacteria</taxon>
        <taxon>Pseudomonadati</taxon>
        <taxon>Bacteroidota</taxon>
        <taxon>Flavobacteriia</taxon>
        <taxon>Flavobacteriales</taxon>
        <taxon>Flavobacteriaceae</taxon>
        <taxon>Pricia</taxon>
    </lineage>
</organism>
<evidence type="ECO:0000256" key="4">
    <source>
        <dbReference type="ARBA" id="ARBA00022692"/>
    </source>
</evidence>
<dbReference type="SUPFAM" id="SSF49464">
    <property type="entry name" value="Carboxypeptidase regulatory domain-like"/>
    <property type="match status" value="1"/>
</dbReference>
<dbReference type="Pfam" id="PF07715">
    <property type="entry name" value="Plug"/>
    <property type="match status" value="1"/>
</dbReference>
<evidence type="ECO:0000256" key="2">
    <source>
        <dbReference type="ARBA" id="ARBA00022448"/>
    </source>
</evidence>
<protein>
    <submittedName>
        <fullName evidence="13">TonB-dependent receptor</fullName>
    </submittedName>
</protein>
<comment type="similarity">
    <text evidence="8 9">Belongs to the TonB-dependent receptor family.</text>
</comment>
<evidence type="ECO:0000256" key="1">
    <source>
        <dbReference type="ARBA" id="ARBA00004571"/>
    </source>
</evidence>
<evidence type="ECO:0000259" key="12">
    <source>
        <dbReference type="Pfam" id="PF07715"/>
    </source>
</evidence>
<dbReference type="NCBIfam" id="TIGR04056">
    <property type="entry name" value="OMP_RagA_SusC"/>
    <property type="match status" value="1"/>
</dbReference>
<reference evidence="13 14" key="1">
    <citation type="submission" date="2023-09" db="EMBL/GenBank/DDBJ databases">
        <title>Novel taxa isolated from Blanes Bay.</title>
        <authorList>
            <person name="Rey-Velasco X."/>
            <person name="Lucena T."/>
        </authorList>
    </citation>
    <scope>NUCLEOTIDE SEQUENCE [LARGE SCALE GENOMIC DNA]</scope>
    <source>
        <strain evidence="13 14">S334</strain>
    </source>
</reference>
<evidence type="ECO:0000256" key="8">
    <source>
        <dbReference type="PROSITE-ProRule" id="PRU01360"/>
    </source>
</evidence>
<evidence type="ECO:0000256" key="9">
    <source>
        <dbReference type="RuleBase" id="RU003357"/>
    </source>
</evidence>
<comment type="subcellular location">
    <subcellularLocation>
        <location evidence="1 8">Cell outer membrane</location>
        <topology evidence="1 8">Multi-pass membrane protein</topology>
    </subcellularLocation>
</comment>
<evidence type="ECO:0000259" key="11">
    <source>
        <dbReference type="Pfam" id="PF00593"/>
    </source>
</evidence>
<dbReference type="Proteomes" id="UP001250656">
    <property type="component" value="Unassembled WGS sequence"/>
</dbReference>
<dbReference type="NCBIfam" id="TIGR04057">
    <property type="entry name" value="SusC_RagA_signa"/>
    <property type="match status" value="1"/>
</dbReference>
<dbReference type="InterPro" id="IPR036942">
    <property type="entry name" value="Beta-barrel_TonB_sf"/>
</dbReference>
<feature type="chain" id="PRO_5045882676" evidence="10">
    <location>
        <begin position="23"/>
        <end position="990"/>
    </location>
</feature>
<dbReference type="InterPro" id="IPR008969">
    <property type="entry name" value="CarboxyPept-like_regulatory"/>
</dbReference>
<dbReference type="InterPro" id="IPR000531">
    <property type="entry name" value="Beta-barrel_TonB"/>
</dbReference>
<dbReference type="InterPro" id="IPR039426">
    <property type="entry name" value="TonB-dep_rcpt-like"/>
</dbReference>
<feature type="domain" description="TonB-dependent receptor plug" evidence="12">
    <location>
        <begin position="116"/>
        <end position="235"/>
    </location>
</feature>
<dbReference type="PROSITE" id="PS52016">
    <property type="entry name" value="TONB_DEPENDENT_REC_3"/>
    <property type="match status" value="1"/>
</dbReference>
<keyword evidence="3 8" id="KW-1134">Transmembrane beta strand</keyword>
<evidence type="ECO:0000256" key="10">
    <source>
        <dbReference type="SAM" id="SignalP"/>
    </source>
</evidence>
<dbReference type="Gene3D" id="2.40.170.20">
    <property type="entry name" value="TonB-dependent receptor, beta-barrel domain"/>
    <property type="match status" value="1"/>
</dbReference>
<dbReference type="InterPro" id="IPR037066">
    <property type="entry name" value="Plug_dom_sf"/>
</dbReference>
<keyword evidence="6 8" id="KW-0472">Membrane</keyword>
<accession>A0ABU3L467</accession>
<evidence type="ECO:0000313" key="13">
    <source>
        <dbReference type="EMBL" id="MDT7828178.1"/>
    </source>
</evidence>
<keyword evidence="14" id="KW-1185">Reference proteome</keyword>
<feature type="signal peptide" evidence="10">
    <location>
        <begin position="1"/>
        <end position="22"/>
    </location>
</feature>
<name>A0ABU3L467_9FLAO</name>
<proteinExistence type="inferred from homology"/>
<feature type="domain" description="TonB-dependent receptor-like beta-barrel" evidence="11">
    <location>
        <begin position="391"/>
        <end position="945"/>
    </location>
</feature>
<evidence type="ECO:0000256" key="3">
    <source>
        <dbReference type="ARBA" id="ARBA00022452"/>
    </source>
</evidence>
<dbReference type="InterPro" id="IPR012910">
    <property type="entry name" value="Plug_dom"/>
</dbReference>
<comment type="caution">
    <text evidence="13">The sequence shown here is derived from an EMBL/GenBank/DDBJ whole genome shotgun (WGS) entry which is preliminary data.</text>
</comment>
<keyword evidence="7 8" id="KW-0998">Cell outer membrane</keyword>